<dbReference type="Pfam" id="PF04002">
    <property type="entry name" value="RadC"/>
    <property type="match status" value="1"/>
</dbReference>
<protein>
    <recommendedName>
        <fullName evidence="2">RadC-like JAB domain-containing protein</fullName>
    </recommendedName>
</protein>
<reference evidence="3" key="1">
    <citation type="submission" date="2022-01" db="EMBL/GenBank/DDBJ databases">
        <title>Vibrio aestuarianus Clade A and Clade B isolates are associated with Pacific oyster (Crassostrea gigas) disease outbreaks across Ireland.</title>
        <authorList>
            <person name="Coyle N."/>
            <person name="O'Toole C."/>
            <person name="Thomas J.C.L."/>
            <person name="Ryder D."/>
            <person name="Cheslett D."/>
            <person name="Feist S."/>
            <person name="Bean T."/>
            <person name="Joseph A."/>
            <person name="Waina A."/>
            <person name="Feil E."/>
            <person name="Verner-Jeffreys D.W."/>
        </authorList>
    </citation>
    <scope>NUCLEOTIDE SEQUENCE</scope>
    <source>
        <strain evidence="3">S/17/14 A</strain>
    </source>
</reference>
<comment type="caution">
    <text evidence="3">The sequence shown here is derived from an EMBL/GenBank/DDBJ whole genome shotgun (WGS) entry which is preliminary data.</text>
</comment>
<dbReference type="Proteomes" id="UP001159663">
    <property type="component" value="Unassembled WGS sequence"/>
</dbReference>
<dbReference type="PANTHER" id="PTHR30471:SF3">
    <property type="entry name" value="UPF0758 PROTEIN YEES-RELATED"/>
    <property type="match status" value="1"/>
</dbReference>
<dbReference type="PANTHER" id="PTHR30471">
    <property type="entry name" value="DNA REPAIR PROTEIN RADC"/>
    <property type="match status" value="1"/>
</dbReference>
<evidence type="ECO:0000256" key="1">
    <source>
        <dbReference type="ARBA" id="ARBA00023049"/>
    </source>
</evidence>
<feature type="non-terminal residue" evidence="3">
    <location>
        <position position="1"/>
    </location>
</feature>
<accession>A0AA43G2G2</accession>
<dbReference type="EMBL" id="JAKMYX010000202">
    <property type="protein sequence ID" value="MDH5924379.1"/>
    <property type="molecule type" value="Genomic_DNA"/>
</dbReference>
<dbReference type="AlphaFoldDB" id="A0AA43G2G2"/>
<proteinExistence type="predicted"/>
<keyword evidence="1" id="KW-0645">Protease</keyword>
<feature type="domain" description="RadC-like JAB" evidence="2">
    <location>
        <begin position="42"/>
        <end position="85"/>
    </location>
</feature>
<keyword evidence="1" id="KW-0378">Hydrolase</keyword>
<dbReference type="InterPro" id="IPR025657">
    <property type="entry name" value="RadC_JAB"/>
</dbReference>
<evidence type="ECO:0000313" key="3">
    <source>
        <dbReference type="EMBL" id="MDH5924379.1"/>
    </source>
</evidence>
<evidence type="ECO:0000313" key="4">
    <source>
        <dbReference type="Proteomes" id="UP001159663"/>
    </source>
</evidence>
<dbReference type="Gene3D" id="3.40.140.10">
    <property type="entry name" value="Cytidine Deaminase, domain 2"/>
    <property type="match status" value="1"/>
</dbReference>
<evidence type="ECO:0000259" key="2">
    <source>
        <dbReference type="Pfam" id="PF04002"/>
    </source>
</evidence>
<keyword evidence="1" id="KW-0482">Metalloprotease</keyword>
<dbReference type="RefSeq" id="WP_280534872.1">
    <property type="nucleotide sequence ID" value="NZ_JAKMYX010000202.1"/>
</dbReference>
<sequence>CELMIVKWRAGCGETRTSGSERGVSKTASCEAGMAYLPLLYATPSQADRRITRQLTDALALVDIRVLDHFVVSFECVVSFSERGWI</sequence>
<name>A0AA43G2G2_VIBSP</name>
<organism evidence="3 4">
    <name type="scientific">Vibrio splendidus</name>
    <dbReference type="NCBI Taxonomy" id="29497"/>
    <lineage>
        <taxon>Bacteria</taxon>
        <taxon>Pseudomonadati</taxon>
        <taxon>Pseudomonadota</taxon>
        <taxon>Gammaproteobacteria</taxon>
        <taxon>Vibrionales</taxon>
        <taxon>Vibrionaceae</taxon>
        <taxon>Vibrio</taxon>
    </lineage>
</organism>
<dbReference type="GO" id="GO:0008237">
    <property type="term" value="F:metallopeptidase activity"/>
    <property type="evidence" value="ECO:0007669"/>
    <property type="project" value="UniProtKB-KW"/>
</dbReference>
<dbReference type="InterPro" id="IPR001405">
    <property type="entry name" value="UPF0758"/>
</dbReference>
<gene>
    <name evidence="3" type="ORF">L8R85_25625</name>
</gene>